<evidence type="ECO:0000256" key="2">
    <source>
        <dbReference type="ARBA" id="ARBA00022980"/>
    </source>
</evidence>
<dbReference type="InterPro" id="IPR011332">
    <property type="entry name" value="Ribosomal_zn-bd"/>
</dbReference>
<keyword evidence="2 5" id="KW-0689">Ribosomal protein</keyword>
<evidence type="ECO:0000313" key="7">
    <source>
        <dbReference type="Proteomes" id="UP000233256"/>
    </source>
</evidence>
<dbReference type="PANTHER" id="PTHR35534:SF2">
    <property type="entry name" value="LARGE RIBOSOMAL SUBUNIT PROTEIN BL32"/>
    <property type="match status" value="1"/>
</dbReference>
<accession>A0A2N1PTM2</accession>
<dbReference type="PANTHER" id="PTHR35534">
    <property type="entry name" value="50S RIBOSOMAL PROTEIN L32"/>
    <property type="match status" value="1"/>
</dbReference>
<comment type="similarity">
    <text evidence="1 5">Belongs to the bacterial ribosomal protein bL32 family.</text>
</comment>
<evidence type="ECO:0000256" key="1">
    <source>
        <dbReference type="ARBA" id="ARBA00008560"/>
    </source>
</evidence>
<proteinExistence type="inferred from homology"/>
<dbReference type="SUPFAM" id="SSF57829">
    <property type="entry name" value="Zn-binding ribosomal proteins"/>
    <property type="match status" value="1"/>
</dbReference>
<dbReference type="InterPro" id="IPR002677">
    <property type="entry name" value="Ribosomal_bL32"/>
</dbReference>
<evidence type="ECO:0000256" key="4">
    <source>
        <dbReference type="ARBA" id="ARBA00035178"/>
    </source>
</evidence>
<reference evidence="6 7" key="1">
    <citation type="journal article" date="2017" name="ISME J.">
        <title>Potential for microbial H2 and metal transformations associated with novel bacteria and archaea in deep terrestrial subsurface sediments.</title>
        <authorList>
            <person name="Hernsdorf A.W."/>
            <person name="Amano Y."/>
            <person name="Miyakawa K."/>
            <person name="Ise K."/>
            <person name="Suzuki Y."/>
            <person name="Anantharaman K."/>
            <person name="Probst A."/>
            <person name="Burstein D."/>
            <person name="Thomas B.C."/>
            <person name="Banfield J.F."/>
        </authorList>
    </citation>
    <scope>NUCLEOTIDE SEQUENCE [LARGE SCALE GENOMIC DNA]</scope>
    <source>
        <strain evidence="6">HGW-Wallbacteria-1</strain>
    </source>
</reference>
<dbReference type="HAMAP" id="MF_00340">
    <property type="entry name" value="Ribosomal_bL32"/>
    <property type="match status" value="1"/>
</dbReference>
<dbReference type="InterPro" id="IPR044957">
    <property type="entry name" value="Ribosomal_bL32_bact"/>
</dbReference>
<dbReference type="GO" id="GO:0006412">
    <property type="term" value="P:translation"/>
    <property type="evidence" value="ECO:0007669"/>
    <property type="project" value="UniProtKB-UniRule"/>
</dbReference>
<comment type="caution">
    <text evidence="6">The sequence shown here is derived from an EMBL/GenBank/DDBJ whole genome shotgun (WGS) entry which is preliminary data.</text>
</comment>
<evidence type="ECO:0000313" key="6">
    <source>
        <dbReference type="EMBL" id="PKK91660.1"/>
    </source>
</evidence>
<dbReference type="GO" id="GO:0015934">
    <property type="term" value="C:large ribosomal subunit"/>
    <property type="evidence" value="ECO:0007669"/>
    <property type="project" value="InterPro"/>
</dbReference>
<keyword evidence="3 5" id="KW-0687">Ribonucleoprotein</keyword>
<dbReference type="Proteomes" id="UP000233256">
    <property type="component" value="Unassembled WGS sequence"/>
</dbReference>
<dbReference type="GO" id="GO:0003735">
    <property type="term" value="F:structural constituent of ribosome"/>
    <property type="evidence" value="ECO:0007669"/>
    <property type="project" value="InterPro"/>
</dbReference>
<evidence type="ECO:0000256" key="3">
    <source>
        <dbReference type="ARBA" id="ARBA00023274"/>
    </source>
</evidence>
<organism evidence="6 7">
    <name type="scientific">Candidatus Wallbacteria bacterium HGW-Wallbacteria-1</name>
    <dbReference type="NCBI Taxonomy" id="2013854"/>
    <lineage>
        <taxon>Bacteria</taxon>
        <taxon>Candidatus Walliibacteriota</taxon>
    </lineage>
</organism>
<sequence>MATPKRRISRTVGRQRRTHWKLDNPSIIKCGNCGAAKMPYRICKECGTYRKRKLVEVE</sequence>
<gene>
    <name evidence="5" type="primary">rpmF</name>
    <name evidence="6" type="ORF">CVV64_03060</name>
</gene>
<protein>
    <recommendedName>
        <fullName evidence="4 5">Large ribosomal subunit protein bL32</fullName>
    </recommendedName>
</protein>
<dbReference type="NCBIfam" id="TIGR01031">
    <property type="entry name" value="rpmF_bact"/>
    <property type="match status" value="1"/>
</dbReference>
<evidence type="ECO:0000256" key="5">
    <source>
        <dbReference type="HAMAP-Rule" id="MF_00340"/>
    </source>
</evidence>
<dbReference type="AlphaFoldDB" id="A0A2N1PTM2"/>
<dbReference type="Pfam" id="PF01783">
    <property type="entry name" value="Ribosomal_L32p"/>
    <property type="match status" value="1"/>
</dbReference>
<dbReference type="EMBL" id="PGXC01000002">
    <property type="protein sequence ID" value="PKK91660.1"/>
    <property type="molecule type" value="Genomic_DNA"/>
</dbReference>
<name>A0A2N1PTM2_9BACT</name>